<dbReference type="PANTHER" id="PTHR11076:SF34">
    <property type="entry name" value="PROTEIN UMUC"/>
    <property type="match status" value="1"/>
</dbReference>
<dbReference type="InterPro" id="IPR043502">
    <property type="entry name" value="DNA/RNA_pol_sf"/>
</dbReference>
<dbReference type="Proteomes" id="UP000002274">
    <property type="component" value="Chromosome"/>
</dbReference>
<dbReference type="InterPro" id="IPR025188">
    <property type="entry name" value="DUF4113"/>
</dbReference>
<keyword evidence="3" id="KW-0741">SOS mutagenesis</keyword>
<dbReference type="PANTHER" id="PTHR11076">
    <property type="entry name" value="DNA REPAIR POLYMERASE UMUC / TRANSFERASE FAMILY MEMBER"/>
    <property type="match status" value="1"/>
</dbReference>
<evidence type="ECO:0000256" key="1">
    <source>
        <dbReference type="ARBA" id="ARBA00010945"/>
    </source>
</evidence>
<dbReference type="SUPFAM" id="SSF56672">
    <property type="entry name" value="DNA/RNA polymerases"/>
    <property type="match status" value="1"/>
</dbReference>
<dbReference type="Gene3D" id="3.30.1490.100">
    <property type="entry name" value="DNA polymerase, Y-family, little finger domain"/>
    <property type="match status" value="1"/>
</dbReference>
<keyword evidence="4" id="KW-0234">DNA repair</keyword>
<dbReference type="Pfam" id="PF00817">
    <property type="entry name" value="IMS"/>
    <property type="match status" value="1"/>
</dbReference>
<dbReference type="EC" id="2.7.7.7" evidence="7"/>
<dbReference type="GO" id="GO:0009432">
    <property type="term" value="P:SOS response"/>
    <property type="evidence" value="ECO:0007669"/>
    <property type="project" value="UniProtKB-KW"/>
</dbReference>
<evidence type="ECO:0000256" key="5">
    <source>
        <dbReference type="ARBA" id="ARBA00023236"/>
    </source>
</evidence>
<evidence type="ECO:0000313" key="7">
    <source>
        <dbReference type="EMBL" id="ABM78340.1"/>
    </source>
</evidence>
<dbReference type="Gene3D" id="3.40.1170.60">
    <property type="match status" value="1"/>
</dbReference>
<dbReference type="InterPro" id="IPR043128">
    <property type="entry name" value="Rev_trsase/Diguanyl_cyclase"/>
</dbReference>
<keyword evidence="2" id="KW-0227">DNA damage</keyword>
<evidence type="ECO:0000313" key="8">
    <source>
        <dbReference type="Proteomes" id="UP000002274"/>
    </source>
</evidence>
<dbReference type="RefSeq" id="WP_011826229.1">
    <property type="nucleotide sequence ID" value="NC_008820.1"/>
</dbReference>
<dbReference type="GO" id="GO:0042276">
    <property type="term" value="P:error-prone translesion synthesis"/>
    <property type="evidence" value="ECO:0007669"/>
    <property type="project" value="TreeGrafter"/>
</dbReference>
<protein>
    <submittedName>
        <fullName evidence="7">Putative UmuC protein</fullName>
        <ecNumber evidence="7">2.7.7.7</ecNumber>
    </submittedName>
</protein>
<dbReference type="SUPFAM" id="SSF100879">
    <property type="entry name" value="Lesion bypass DNA polymerase (Y-family), little finger domain"/>
    <property type="match status" value="1"/>
</dbReference>
<feature type="domain" description="UmuC" evidence="6">
    <location>
        <begin position="5"/>
        <end position="189"/>
    </location>
</feature>
<dbReference type="AlphaFoldDB" id="A2CA30"/>
<evidence type="ECO:0000256" key="4">
    <source>
        <dbReference type="ARBA" id="ARBA00023204"/>
    </source>
</evidence>
<comment type="similarity">
    <text evidence="1">Belongs to the DNA polymerase type-Y family.</text>
</comment>
<dbReference type="EMBL" id="CP000554">
    <property type="protein sequence ID" value="ABM78340.1"/>
    <property type="molecule type" value="Genomic_DNA"/>
</dbReference>
<keyword evidence="7" id="KW-0548">Nucleotidyltransferase</keyword>
<dbReference type="Pfam" id="PF13438">
    <property type="entry name" value="DUF4113"/>
    <property type="match status" value="1"/>
</dbReference>
<dbReference type="HOGENOM" id="CLU_012348_3_0_3"/>
<accession>A2CA30</accession>
<dbReference type="InterPro" id="IPR001126">
    <property type="entry name" value="UmuC"/>
</dbReference>
<dbReference type="STRING" id="59922.P9303_15961"/>
<evidence type="ECO:0000256" key="3">
    <source>
        <dbReference type="ARBA" id="ARBA00023199"/>
    </source>
</evidence>
<gene>
    <name evidence="7" type="primary">umuC</name>
    <name evidence="7" type="ordered locus">P9303_15961</name>
</gene>
<evidence type="ECO:0000256" key="2">
    <source>
        <dbReference type="ARBA" id="ARBA00022763"/>
    </source>
</evidence>
<dbReference type="Gene3D" id="3.30.70.270">
    <property type="match status" value="1"/>
</dbReference>
<dbReference type="GO" id="GO:0003887">
    <property type="term" value="F:DNA-directed DNA polymerase activity"/>
    <property type="evidence" value="ECO:0007669"/>
    <property type="project" value="UniProtKB-EC"/>
</dbReference>
<dbReference type="BioCyc" id="PMAR59922:G1G80-1391-MONOMER"/>
<name>A2CA30_PROM3</name>
<reference evidence="7 8" key="1">
    <citation type="journal article" date="2007" name="PLoS Genet.">
        <title>Patterns and implications of gene gain and loss in the evolution of Prochlorococcus.</title>
        <authorList>
            <person name="Kettler G.C."/>
            <person name="Martiny A.C."/>
            <person name="Huang K."/>
            <person name="Zucker J."/>
            <person name="Coleman M.L."/>
            <person name="Rodrigue S."/>
            <person name="Chen F."/>
            <person name="Lapidus A."/>
            <person name="Ferriera S."/>
            <person name="Johnson J."/>
            <person name="Steglich C."/>
            <person name="Church G.M."/>
            <person name="Richardson P."/>
            <person name="Chisholm S.W."/>
        </authorList>
    </citation>
    <scope>NUCLEOTIDE SEQUENCE [LARGE SCALE GENOMIC DNA]</scope>
    <source>
        <strain evidence="7 8">MIT 9303</strain>
    </source>
</reference>
<dbReference type="KEGG" id="pmf:P9303_15961"/>
<dbReference type="GO" id="GO:0006281">
    <property type="term" value="P:DNA repair"/>
    <property type="evidence" value="ECO:0007669"/>
    <property type="project" value="UniProtKB-KW"/>
</dbReference>
<evidence type="ECO:0000259" key="6">
    <source>
        <dbReference type="PROSITE" id="PS50173"/>
    </source>
</evidence>
<dbReference type="CDD" id="cd01700">
    <property type="entry name" value="PolY_Pol_V_umuC"/>
    <property type="match status" value="1"/>
</dbReference>
<keyword evidence="5" id="KW-0742">SOS response</keyword>
<dbReference type="InterPro" id="IPR036775">
    <property type="entry name" value="DNA_pol_Y-fam_lit_finger_sf"/>
</dbReference>
<dbReference type="PROSITE" id="PS50173">
    <property type="entry name" value="UMUC"/>
    <property type="match status" value="1"/>
</dbReference>
<keyword evidence="7" id="KW-0808">Transferase</keyword>
<dbReference type="Pfam" id="PF11799">
    <property type="entry name" value="IMS_C"/>
    <property type="match status" value="1"/>
</dbReference>
<organism evidence="7 8">
    <name type="scientific">Prochlorococcus marinus (strain MIT 9303)</name>
    <dbReference type="NCBI Taxonomy" id="59922"/>
    <lineage>
        <taxon>Bacteria</taxon>
        <taxon>Bacillati</taxon>
        <taxon>Cyanobacteriota</taxon>
        <taxon>Cyanophyceae</taxon>
        <taxon>Synechococcales</taxon>
        <taxon>Prochlorococcaceae</taxon>
        <taxon>Prochlorococcus</taxon>
    </lineage>
</organism>
<sequence length="424" mass="46946">MSRVTALIDGNNFYASCEQSLDASLIGRPLVVLSNNDGCIVARSSEARALGISMGTPYFKVRHKLDRLGVVVRSSNYALYGDMSQRLMSLLEAHCEELEIYSIDEAFAYVNGPSDDNLKPWARQLRAQVHRNLGLPIAIGLGASKGQAKLANHLAKAIPAHAGVFNLLTASDPDTWLESVAIENVWGIGRKLAHWCRLRGVTNARQLRDMPRSQLHARCGVVGIRLQRELQGHACLPLALAPTSKQETCVSRSFSRPIANPEELRQAIATYVVRASEKLRRQQQRAGTLTVFTRTSPFAPAFYSQAATIQLDLPSNDTAILLAAALPLVERIYRPHCRLNKAGVLMQNLQSADHLQQHLLVAVHADEQHRRDRLMNTIDRLNHRYGSGTVGWAVCGMQPGWSMRRHQLSRAATTRLNDVPLVLA</sequence>
<proteinExistence type="inferred from homology"/>
<dbReference type="InterPro" id="IPR017961">
    <property type="entry name" value="DNA_pol_Y-fam_little_finger"/>
</dbReference>
<dbReference type="InterPro" id="IPR050116">
    <property type="entry name" value="DNA_polymerase-Y"/>
</dbReference>
<dbReference type="GO" id="GO:0003684">
    <property type="term" value="F:damaged DNA binding"/>
    <property type="evidence" value="ECO:0007669"/>
    <property type="project" value="InterPro"/>
</dbReference>
<dbReference type="GO" id="GO:0005829">
    <property type="term" value="C:cytosol"/>
    <property type="evidence" value="ECO:0007669"/>
    <property type="project" value="TreeGrafter"/>
</dbReference>